<dbReference type="OrthoDB" id="5243781at2"/>
<keyword evidence="6" id="KW-0456">Lyase</keyword>
<evidence type="ECO:0000256" key="2">
    <source>
        <dbReference type="ARBA" id="ARBA00004754"/>
    </source>
</evidence>
<dbReference type="InterPro" id="IPR036778">
    <property type="entry name" value="OHCU_decarboxylase_sf"/>
</dbReference>
<dbReference type="EMBL" id="PDJH01000001">
    <property type="protein sequence ID" value="PFG37260.1"/>
    <property type="molecule type" value="Genomic_DNA"/>
</dbReference>
<protein>
    <recommendedName>
        <fullName evidence="3">2-oxo-4-hydroxy-4-carboxy-5-ureidoimidazoline decarboxylase</fullName>
        <ecNumber evidence="3">4.1.1.97</ecNumber>
    </recommendedName>
</protein>
<keyword evidence="5" id="KW-0210">Decarboxylase</keyword>
<dbReference type="NCBIfam" id="TIGR03180">
    <property type="entry name" value="UraD_2"/>
    <property type="match status" value="1"/>
</dbReference>
<dbReference type="PANTHER" id="PTHR43466:SF1">
    <property type="entry name" value="2-OXO-4-HYDROXY-4-CARBOXY-5-UREIDOIMIDAZOLINE DECARBOXYLASE-RELATED"/>
    <property type="match status" value="1"/>
</dbReference>
<gene>
    <name evidence="9" type="ORF">ATL41_2014</name>
</gene>
<evidence type="ECO:0000256" key="7">
    <source>
        <dbReference type="SAM" id="MobiDB-lite"/>
    </source>
</evidence>
<organism evidence="9 10">
    <name type="scientific">Flavimobilis soli</name>
    <dbReference type="NCBI Taxonomy" id="442709"/>
    <lineage>
        <taxon>Bacteria</taxon>
        <taxon>Bacillati</taxon>
        <taxon>Actinomycetota</taxon>
        <taxon>Actinomycetes</taxon>
        <taxon>Micrococcales</taxon>
        <taxon>Jonesiaceae</taxon>
        <taxon>Flavimobilis</taxon>
    </lineage>
</organism>
<dbReference type="Gene3D" id="1.10.3330.10">
    <property type="entry name" value="Oxo-4-hydroxy-4-carboxy-5-ureidoimidazoline decarboxylase"/>
    <property type="match status" value="1"/>
</dbReference>
<evidence type="ECO:0000256" key="1">
    <source>
        <dbReference type="ARBA" id="ARBA00001163"/>
    </source>
</evidence>
<reference evidence="9 10" key="1">
    <citation type="submission" date="2017-10" db="EMBL/GenBank/DDBJ databases">
        <title>Sequencing the genomes of 1000 actinobacteria strains.</title>
        <authorList>
            <person name="Klenk H.-P."/>
        </authorList>
    </citation>
    <scope>NUCLEOTIDE SEQUENCE [LARGE SCALE GENOMIC DNA]</scope>
    <source>
        <strain evidence="9 10">DSM 21574</strain>
    </source>
</reference>
<proteinExistence type="predicted"/>
<dbReference type="RefSeq" id="WP_098458338.1">
    <property type="nucleotide sequence ID" value="NZ_PDJH01000001.1"/>
</dbReference>
<dbReference type="NCBIfam" id="NF010372">
    <property type="entry name" value="PRK13798.1"/>
    <property type="match status" value="1"/>
</dbReference>
<comment type="pathway">
    <text evidence="2">Purine metabolism; urate degradation; (S)-allantoin from urate: step 3/3.</text>
</comment>
<dbReference type="PANTHER" id="PTHR43466">
    <property type="entry name" value="2-OXO-4-HYDROXY-4-CARBOXY-5-UREIDOIMIDAZOLINE DECARBOXYLASE-RELATED"/>
    <property type="match status" value="1"/>
</dbReference>
<comment type="caution">
    <text evidence="9">The sequence shown here is derived from an EMBL/GenBank/DDBJ whole genome shotgun (WGS) entry which is preliminary data.</text>
</comment>
<dbReference type="Proteomes" id="UP000221394">
    <property type="component" value="Unassembled WGS sequence"/>
</dbReference>
<dbReference type="GO" id="GO:0019628">
    <property type="term" value="P:urate catabolic process"/>
    <property type="evidence" value="ECO:0007669"/>
    <property type="project" value="TreeGrafter"/>
</dbReference>
<evidence type="ECO:0000256" key="5">
    <source>
        <dbReference type="ARBA" id="ARBA00022793"/>
    </source>
</evidence>
<sequence length="178" mass="18708">MNVTEFNALSRDDALSALVACAAVPAWAAQVADARPYADARSLLEHADRLAAAWTDDEVDAALADHPRLGENHAGTGASAEASAREQAALRASADPGERLAAGNRLYEQRFDRVFLVRAAGRTAPEILALLDERLDNDPATELRVVAGELREICALRLAGLLDHAPVGAPLDPTGGPA</sequence>
<evidence type="ECO:0000256" key="4">
    <source>
        <dbReference type="ARBA" id="ARBA00022631"/>
    </source>
</evidence>
<feature type="compositionally biased region" description="Low complexity" evidence="7">
    <location>
        <begin position="78"/>
        <end position="94"/>
    </location>
</feature>
<evidence type="ECO:0000313" key="9">
    <source>
        <dbReference type="EMBL" id="PFG37260.1"/>
    </source>
</evidence>
<evidence type="ECO:0000259" key="8">
    <source>
        <dbReference type="Pfam" id="PF09349"/>
    </source>
</evidence>
<feature type="region of interest" description="Disordered" evidence="7">
    <location>
        <begin position="68"/>
        <end position="96"/>
    </location>
</feature>
<evidence type="ECO:0000313" key="10">
    <source>
        <dbReference type="Proteomes" id="UP000221394"/>
    </source>
</evidence>
<evidence type="ECO:0000256" key="6">
    <source>
        <dbReference type="ARBA" id="ARBA00023239"/>
    </source>
</evidence>
<dbReference type="Pfam" id="PF09349">
    <property type="entry name" value="OHCU_decarbox"/>
    <property type="match status" value="1"/>
</dbReference>
<name>A0A2A9EGB1_9MICO</name>
<feature type="domain" description="Oxo-4-hydroxy-4-carboxy-5-ureidoimidazoline decarboxylase" evidence="8">
    <location>
        <begin position="7"/>
        <end position="159"/>
    </location>
</feature>
<keyword evidence="10" id="KW-1185">Reference proteome</keyword>
<accession>A0A2A9EGB1</accession>
<evidence type="ECO:0000256" key="3">
    <source>
        <dbReference type="ARBA" id="ARBA00012257"/>
    </source>
</evidence>
<comment type="catalytic activity">
    <reaction evidence="1">
        <text>5-hydroxy-2-oxo-4-ureido-2,5-dihydro-1H-imidazole-5-carboxylate + H(+) = (S)-allantoin + CO2</text>
        <dbReference type="Rhea" id="RHEA:26301"/>
        <dbReference type="ChEBI" id="CHEBI:15378"/>
        <dbReference type="ChEBI" id="CHEBI:15678"/>
        <dbReference type="ChEBI" id="CHEBI:16526"/>
        <dbReference type="ChEBI" id="CHEBI:58639"/>
        <dbReference type="EC" id="4.1.1.97"/>
    </reaction>
</comment>
<dbReference type="InterPro" id="IPR018020">
    <property type="entry name" value="OHCU_decarboxylase"/>
</dbReference>
<dbReference type="GO" id="GO:0006144">
    <property type="term" value="P:purine nucleobase metabolic process"/>
    <property type="evidence" value="ECO:0007669"/>
    <property type="project" value="UniProtKB-KW"/>
</dbReference>
<dbReference type="SUPFAM" id="SSF158694">
    <property type="entry name" value="UraD-Like"/>
    <property type="match status" value="1"/>
</dbReference>
<dbReference type="AlphaFoldDB" id="A0A2A9EGB1"/>
<keyword evidence="4" id="KW-0659">Purine metabolism</keyword>
<dbReference type="EC" id="4.1.1.97" evidence="3"/>
<dbReference type="InterPro" id="IPR017595">
    <property type="entry name" value="OHCU_decarboxylase-2"/>
</dbReference>
<dbReference type="GO" id="GO:0051997">
    <property type="term" value="F:2-oxo-4-hydroxy-4-carboxy-5-ureidoimidazoline decarboxylase activity"/>
    <property type="evidence" value="ECO:0007669"/>
    <property type="project" value="UniProtKB-EC"/>
</dbReference>